<evidence type="ECO:0000313" key="3">
    <source>
        <dbReference type="Proteomes" id="UP001250656"/>
    </source>
</evidence>
<evidence type="ECO:0000313" key="2">
    <source>
        <dbReference type="EMBL" id="MDT7829991.1"/>
    </source>
</evidence>
<proteinExistence type="predicted"/>
<dbReference type="RefSeq" id="WP_314016249.1">
    <property type="nucleotide sequence ID" value="NZ_JAVTTP010000001.1"/>
</dbReference>
<organism evidence="2 3">
    <name type="scientific">Pricia mediterranea</name>
    <dbReference type="NCBI Taxonomy" id="3076079"/>
    <lineage>
        <taxon>Bacteria</taxon>
        <taxon>Pseudomonadati</taxon>
        <taxon>Bacteroidota</taxon>
        <taxon>Flavobacteriia</taxon>
        <taxon>Flavobacteriales</taxon>
        <taxon>Flavobacteriaceae</taxon>
        <taxon>Pricia</taxon>
    </lineage>
</organism>
<sequence>MSDYTKIYTGNSMLTQRIVSELQKMGIEPVVKDESESARLAGFAANIDGDREIHVHNDEVEKAQSIVERILKEE</sequence>
<accession>A0ABU3L8B5</accession>
<keyword evidence="3" id="KW-1185">Reference proteome</keyword>
<feature type="domain" description="DUF2007" evidence="1">
    <location>
        <begin position="7"/>
        <end position="69"/>
    </location>
</feature>
<gene>
    <name evidence="2" type="ORF">RQM65_15090</name>
</gene>
<dbReference type="Proteomes" id="UP001250656">
    <property type="component" value="Unassembled WGS sequence"/>
</dbReference>
<reference evidence="2 3" key="1">
    <citation type="submission" date="2023-09" db="EMBL/GenBank/DDBJ databases">
        <title>Novel taxa isolated from Blanes Bay.</title>
        <authorList>
            <person name="Rey-Velasco X."/>
            <person name="Lucena T."/>
        </authorList>
    </citation>
    <scope>NUCLEOTIDE SEQUENCE [LARGE SCALE GENOMIC DNA]</scope>
    <source>
        <strain evidence="2 3">S334</strain>
    </source>
</reference>
<comment type="caution">
    <text evidence="2">The sequence shown here is derived from an EMBL/GenBank/DDBJ whole genome shotgun (WGS) entry which is preliminary data.</text>
</comment>
<dbReference type="Pfam" id="PF09413">
    <property type="entry name" value="DUF2007"/>
    <property type="match status" value="1"/>
</dbReference>
<name>A0ABU3L8B5_9FLAO</name>
<protein>
    <submittedName>
        <fullName evidence="2">DUF2007 domain-containing protein</fullName>
    </submittedName>
</protein>
<evidence type="ECO:0000259" key="1">
    <source>
        <dbReference type="Pfam" id="PF09413"/>
    </source>
</evidence>
<dbReference type="EMBL" id="JAVTTP010000001">
    <property type="protein sequence ID" value="MDT7829991.1"/>
    <property type="molecule type" value="Genomic_DNA"/>
</dbReference>
<dbReference type="InterPro" id="IPR018551">
    <property type="entry name" value="DUF2007"/>
</dbReference>